<dbReference type="EMBL" id="JAASQV010000001">
    <property type="protein sequence ID" value="NIJ63874.1"/>
    <property type="molecule type" value="Genomic_DNA"/>
</dbReference>
<evidence type="ECO:0000313" key="3">
    <source>
        <dbReference type="Proteomes" id="UP000564677"/>
    </source>
</evidence>
<comment type="caution">
    <text evidence="2">The sequence shown here is derived from an EMBL/GenBank/DDBJ whole genome shotgun (WGS) entry which is preliminary data.</text>
</comment>
<sequence length="98" mass="10820">MVLKRDALAFLPPSPPEGWHGDGRGRPPEGASPPPEPSWRVFLARLVAWAMATGAMRLLAMAAMLARHGAISRRQWLYASRLCHRLQRAALGILRRSG</sequence>
<gene>
    <name evidence="2" type="ORF">FHR20_000805</name>
</gene>
<name>A0A7X5UX28_9SPHN</name>
<accession>A0A7X5UX28</accession>
<protein>
    <submittedName>
        <fullName evidence="2">Uncharacterized protein</fullName>
    </submittedName>
</protein>
<dbReference type="RefSeq" id="WP_167298319.1">
    <property type="nucleotide sequence ID" value="NZ_JAASQV010000001.1"/>
</dbReference>
<dbReference type="AlphaFoldDB" id="A0A7X5UX28"/>
<feature type="region of interest" description="Disordered" evidence="1">
    <location>
        <begin position="1"/>
        <end position="36"/>
    </location>
</feature>
<proteinExistence type="predicted"/>
<organism evidence="2 3">
    <name type="scientific">Sphingomonas leidyi</name>
    <dbReference type="NCBI Taxonomy" id="68569"/>
    <lineage>
        <taxon>Bacteria</taxon>
        <taxon>Pseudomonadati</taxon>
        <taxon>Pseudomonadota</taxon>
        <taxon>Alphaproteobacteria</taxon>
        <taxon>Sphingomonadales</taxon>
        <taxon>Sphingomonadaceae</taxon>
        <taxon>Sphingomonas</taxon>
    </lineage>
</organism>
<evidence type="ECO:0000313" key="2">
    <source>
        <dbReference type="EMBL" id="NIJ63874.1"/>
    </source>
</evidence>
<evidence type="ECO:0000256" key="1">
    <source>
        <dbReference type="SAM" id="MobiDB-lite"/>
    </source>
</evidence>
<dbReference type="Proteomes" id="UP000564677">
    <property type="component" value="Unassembled WGS sequence"/>
</dbReference>
<keyword evidence="3" id="KW-1185">Reference proteome</keyword>
<reference evidence="2 3" key="1">
    <citation type="submission" date="2020-03" db="EMBL/GenBank/DDBJ databases">
        <title>Genomic Encyclopedia of Type Strains, Phase IV (KMG-IV): sequencing the most valuable type-strain genomes for metagenomic binning, comparative biology and taxonomic classification.</title>
        <authorList>
            <person name="Goeker M."/>
        </authorList>
    </citation>
    <scope>NUCLEOTIDE SEQUENCE [LARGE SCALE GENOMIC DNA]</scope>
    <source>
        <strain evidence="2 3">DSM 4733</strain>
    </source>
</reference>